<dbReference type="InterPro" id="IPR056740">
    <property type="entry name" value="ILV_EDD_C"/>
</dbReference>
<dbReference type="Pfam" id="PF00920">
    <property type="entry name" value="ILVD_EDD_N"/>
    <property type="match status" value="1"/>
</dbReference>
<protein>
    <submittedName>
        <fullName evidence="9">Putative dehydratase, YjhG/YagF family</fullName>
    </submittedName>
    <submittedName>
        <fullName evidence="8">YjhG/YagF family D-xylonate dehydratase</fullName>
        <ecNumber evidence="8">4.2.1.82</ecNumber>
    </submittedName>
</protein>
<evidence type="ECO:0000256" key="1">
    <source>
        <dbReference type="ARBA" id="ARBA00006486"/>
    </source>
</evidence>
<dbReference type="Proteomes" id="UP000182744">
    <property type="component" value="Unassembled WGS sequence"/>
</dbReference>
<evidence type="ECO:0000256" key="3">
    <source>
        <dbReference type="ARBA" id="ARBA00023014"/>
    </source>
</evidence>
<proteinExistence type="inferred from homology"/>
<evidence type="ECO:0000259" key="7">
    <source>
        <dbReference type="Pfam" id="PF24877"/>
    </source>
</evidence>
<dbReference type="EMBL" id="FNAU01000003">
    <property type="protein sequence ID" value="SDE16671.1"/>
    <property type="molecule type" value="Genomic_DNA"/>
</dbReference>
<dbReference type="Proteomes" id="UP001273799">
    <property type="component" value="Unassembled WGS sequence"/>
</dbReference>
<organism evidence="9 10">
    <name type="scientific">Actinobaculum suis</name>
    <dbReference type="NCBI Taxonomy" id="1657"/>
    <lineage>
        <taxon>Bacteria</taxon>
        <taxon>Bacillati</taxon>
        <taxon>Actinomycetota</taxon>
        <taxon>Actinomycetes</taxon>
        <taxon>Actinomycetales</taxon>
        <taxon>Actinomycetaceae</taxon>
        <taxon>Actinobaculum</taxon>
    </lineage>
</organism>
<dbReference type="GO" id="GO:0005829">
    <property type="term" value="C:cytosol"/>
    <property type="evidence" value="ECO:0007669"/>
    <property type="project" value="TreeGrafter"/>
</dbReference>
<feature type="domain" description="Dihydroxy-acid/6-phosphogluconate dehydratase N-terminal" evidence="6">
    <location>
        <begin position="87"/>
        <end position="395"/>
    </location>
</feature>
<dbReference type="Pfam" id="PF24877">
    <property type="entry name" value="ILV_EDD_C"/>
    <property type="match status" value="1"/>
</dbReference>
<accession>A0A1G7APD3</accession>
<dbReference type="Gene3D" id="3.50.30.80">
    <property type="entry name" value="IlvD/EDD C-terminal domain-like"/>
    <property type="match status" value="1"/>
</dbReference>
<gene>
    <name evidence="8" type="ORF">R6G71_04915</name>
    <name evidence="9" type="ORF">SAMN05421878_10322</name>
</gene>
<reference evidence="8" key="3">
    <citation type="submission" date="2023-10" db="EMBL/GenBank/DDBJ databases">
        <title>Whole Genome based description of the genera Actinobaculum and Actinotignum reveals a complex phylogenetic relationship within the species included in the genus Actinotignum.</title>
        <authorList>
            <person name="Jensen C.S."/>
            <person name="Dargis R."/>
            <person name="Kemp M."/>
            <person name="Christensen J.J."/>
        </authorList>
    </citation>
    <scope>NUCLEOTIDE SEQUENCE</scope>
    <source>
        <strain evidence="8">Actinobaculum_suis_CCUG19206T</strain>
    </source>
</reference>
<evidence type="ECO:0000313" key="8">
    <source>
        <dbReference type="EMBL" id="MDY5153388.1"/>
    </source>
</evidence>
<name>A0A1G7APD3_9ACTO</name>
<keyword evidence="4 8" id="KW-0456">Lyase</keyword>
<dbReference type="InterPro" id="IPR042096">
    <property type="entry name" value="Dihydro-acid_dehy_C"/>
</dbReference>
<dbReference type="GO" id="GO:0051537">
    <property type="term" value="F:2 iron, 2 sulfur cluster binding"/>
    <property type="evidence" value="ECO:0007669"/>
    <property type="project" value="UniProtKB-KW"/>
</dbReference>
<keyword evidence="2" id="KW-0001">2Fe-2S</keyword>
<dbReference type="RefSeq" id="WP_074661245.1">
    <property type="nucleotide sequence ID" value="NZ_FNAU01000003.1"/>
</dbReference>
<keyword evidence="2" id="KW-0479">Metal-binding</keyword>
<dbReference type="InterPro" id="IPR037237">
    <property type="entry name" value="IlvD/EDD_N"/>
</dbReference>
<comment type="similarity">
    <text evidence="1">Belongs to the IlvD/Edd family.</text>
</comment>
<keyword evidence="2" id="KW-0408">Iron</keyword>
<reference evidence="9" key="2">
    <citation type="submission" date="2016-10" db="EMBL/GenBank/DDBJ databases">
        <authorList>
            <person name="de Groot N.N."/>
        </authorList>
    </citation>
    <scope>NUCLEOTIDE SEQUENCE [LARGE SCALE GENOMIC DNA]</scope>
    <source>
        <strain evidence="9">DSM 20639</strain>
    </source>
</reference>
<dbReference type="PANTHER" id="PTHR43661:SF3">
    <property type="entry name" value="D-XYLONATE DEHYDRATASE YAGF-RELATED"/>
    <property type="match status" value="1"/>
</dbReference>
<dbReference type="PANTHER" id="PTHR43661">
    <property type="entry name" value="D-XYLONATE DEHYDRATASE"/>
    <property type="match status" value="1"/>
</dbReference>
<dbReference type="InterPro" id="IPR000581">
    <property type="entry name" value="ILV_EDD_N"/>
</dbReference>
<dbReference type="InterPro" id="IPR020558">
    <property type="entry name" value="DiOHA_6PGluconate_deHydtase_CS"/>
</dbReference>
<keyword evidence="5" id="KW-0100">Branched-chain amino acid biosynthesis</keyword>
<dbReference type="GO" id="GO:0009082">
    <property type="term" value="P:branched-chain amino acid biosynthetic process"/>
    <property type="evidence" value="ECO:0007669"/>
    <property type="project" value="UniProtKB-KW"/>
</dbReference>
<dbReference type="SUPFAM" id="SSF52016">
    <property type="entry name" value="LeuD/IlvD-like"/>
    <property type="match status" value="1"/>
</dbReference>
<evidence type="ECO:0000259" key="6">
    <source>
        <dbReference type="Pfam" id="PF00920"/>
    </source>
</evidence>
<dbReference type="AlphaFoldDB" id="A0A1G7APD3"/>
<keyword evidence="10" id="KW-1185">Reference proteome</keyword>
<dbReference type="SUPFAM" id="SSF143975">
    <property type="entry name" value="IlvD/EDD N-terminal domain-like"/>
    <property type="match status" value="1"/>
</dbReference>
<evidence type="ECO:0000256" key="5">
    <source>
        <dbReference type="ARBA" id="ARBA00023304"/>
    </source>
</evidence>
<dbReference type="PROSITE" id="PS00886">
    <property type="entry name" value="ILVD_EDD_1"/>
    <property type="match status" value="1"/>
</dbReference>
<sequence>MSNLLDEIYQPRELEFYHVDTHAPGPKGRLPLTAKQLREAPSGVLFSMTQGVGMGWDPETIGQDDVMIISTLGGMRGEDGTPTALGLHTGHFELGMLIEEAANELKRQGDVPYAGYTSDPCDGRSQGTIGMFDSLPYRNDAAIVMRRIIRSLPTRKAVMGIASCDKGLPATMMALASQHDTPTILVPGGATRQPTVGEDLGTIQTIGIRYAAGEIDLDYAALEGCRACASGGGGCQFLGTAATSQVVGEALGLALPHSALCVSGEPIWKDLGTASARALHRMKEQGICTRDIITDKAIENAMIMHAAFGGSTNLLLHLTAIAYEAGCRVPTVDDWSRINKIVPRIVSVLPIGPVMFPTGVVFLAGGVPEAMLKIRELGLLHEDVLTVSGQTLGENLDWWETSDRRQQVQQRLREKNHTDPGDVIMDIEVAKERGLTSTVTFPKGNISPEGSVVKSTAIDPSVVGEDGVFRQTGPARVFASEKAAIAALKDGKIKAGDVMIVAGVGPRGTGMEETYQLTSALKQLPYGKHVSLITDARFSGVSTGACFGHVGPEALAGGPIGKIQDGDLIEIVVDTVNLDGSLNFVGSAETPLSYAEGAQVLANRPSNPDLQPDPDLPADTRLWSVLQDVSGGIWRGCVYDVDKIIETLEAGKAALAQKENPAA</sequence>
<evidence type="ECO:0000256" key="2">
    <source>
        <dbReference type="ARBA" id="ARBA00022714"/>
    </source>
</evidence>
<feature type="domain" description="Dihydroxy-acid/6-phosphogluconate dehydratase C-terminal" evidence="7">
    <location>
        <begin position="438"/>
        <end position="579"/>
    </location>
</feature>
<dbReference type="EC" id="4.2.1.82" evidence="8"/>
<keyword evidence="5" id="KW-0028">Amino-acid biosynthesis</keyword>
<dbReference type="GO" id="GO:0050401">
    <property type="term" value="F:xylonate dehydratase activity"/>
    <property type="evidence" value="ECO:0007669"/>
    <property type="project" value="UniProtKB-EC"/>
</dbReference>
<evidence type="ECO:0000313" key="9">
    <source>
        <dbReference type="EMBL" id="SDE16671.1"/>
    </source>
</evidence>
<evidence type="ECO:0000256" key="4">
    <source>
        <dbReference type="ARBA" id="ARBA00023239"/>
    </source>
</evidence>
<keyword evidence="3" id="KW-0411">Iron-sulfur</keyword>
<evidence type="ECO:0000313" key="10">
    <source>
        <dbReference type="Proteomes" id="UP000182744"/>
    </source>
</evidence>
<dbReference type="PROSITE" id="PS00887">
    <property type="entry name" value="ILVD_EDD_2"/>
    <property type="match status" value="1"/>
</dbReference>
<dbReference type="NCBIfam" id="TIGR03432">
    <property type="entry name" value="yjhG_yagF"/>
    <property type="match status" value="1"/>
</dbReference>
<dbReference type="EMBL" id="JAWNFU010000002">
    <property type="protein sequence ID" value="MDY5153388.1"/>
    <property type="molecule type" value="Genomic_DNA"/>
</dbReference>
<dbReference type="InterPro" id="IPR017798">
    <property type="entry name" value="Dehydratase_YjhG/YagF"/>
</dbReference>
<reference evidence="10" key="1">
    <citation type="submission" date="2016-10" db="EMBL/GenBank/DDBJ databases">
        <authorList>
            <person name="Varghese N."/>
        </authorList>
    </citation>
    <scope>NUCLEOTIDE SEQUENCE [LARGE SCALE GENOMIC DNA]</scope>
    <source>
        <strain evidence="10">DSM 20639</strain>
    </source>
</reference>